<evidence type="ECO:0000259" key="1">
    <source>
        <dbReference type="Pfam" id="PF22262"/>
    </source>
</evidence>
<reference evidence="2" key="1">
    <citation type="journal article" date="2016" name="Sci. Rep.">
        <title>Genomics of high molecular weight plasmids isolated from an on-farm biopurification system.</title>
        <authorList>
            <person name="Martini M.C."/>
            <person name="Wibberg D."/>
            <person name="Lozano M."/>
            <person name="Torres Tejerizo G."/>
            <person name="Albicoro F.J."/>
            <person name="Jaenicke S."/>
            <person name="van Elsas J.D."/>
            <person name="Petroni A."/>
            <person name="Garcillan-Barcia M.P."/>
            <person name="de la Cruz F."/>
            <person name="Schluter A."/>
            <person name="Puhler A."/>
            <person name="Pistorio M."/>
            <person name="Lagares A."/>
            <person name="Del Papa M.F."/>
        </authorList>
    </citation>
    <scope>NUCLEOTIDE SEQUENCE</scope>
    <source>
        <plasmid evidence="2">pMC1</plasmid>
    </source>
</reference>
<feature type="domain" description="DUF6950" evidence="1">
    <location>
        <begin position="3"/>
        <end position="127"/>
    </location>
</feature>
<dbReference type="InterPro" id="IPR053802">
    <property type="entry name" value="DUF6950"/>
</dbReference>
<accession>A0A193SBL7</accession>
<dbReference type="Pfam" id="PF22262">
    <property type="entry name" value="DUF6950"/>
    <property type="match status" value="1"/>
</dbReference>
<dbReference type="EMBL" id="LT158601">
    <property type="protein sequence ID" value="CVK35480.1"/>
    <property type="molecule type" value="Genomic_DNA"/>
</dbReference>
<dbReference type="AlphaFoldDB" id="A0A193SBL7"/>
<proteinExistence type="predicted"/>
<gene>
    <name evidence="2" type="ORF">MCM2015_pMC1_39</name>
</gene>
<organism evidence="2">
    <name type="scientific">biofilter metagenome</name>
    <dbReference type="NCBI Taxonomy" id="1070537"/>
    <lineage>
        <taxon>unclassified sequences</taxon>
        <taxon>metagenomes</taxon>
        <taxon>ecological metagenomes</taxon>
    </lineage>
</organism>
<keyword evidence="2" id="KW-0614">Plasmid</keyword>
<protein>
    <recommendedName>
        <fullName evidence="1">DUF6950 domain-containing protein</fullName>
    </recommendedName>
</protein>
<geneLocation type="plasmid" evidence="2">
    <name>pMC1</name>
</geneLocation>
<name>A0A193SBL7_9ZZZZ</name>
<sequence length="130" mass="14476">MHIADFIAAEAQKPFRWSETDCASTADRWINLQTGLSPLAHAGLIYRDEFDATAILIERGGFPIIVNRAMKLVGFEKTDAPKVGDVGLILRSGRMCLAIRAETLWFSRDESGLIGAPLDAIWKAWRIECQ</sequence>
<evidence type="ECO:0000313" key="2">
    <source>
        <dbReference type="EMBL" id="CVK35480.1"/>
    </source>
</evidence>